<protein>
    <submittedName>
        <fullName evidence="6">4611_t:CDS:1</fullName>
    </submittedName>
</protein>
<dbReference type="PROSITE" id="PS50053">
    <property type="entry name" value="UBIQUITIN_2"/>
    <property type="match status" value="1"/>
</dbReference>
<evidence type="ECO:0000256" key="4">
    <source>
        <dbReference type="SAM" id="MobiDB-lite"/>
    </source>
</evidence>
<keyword evidence="2" id="KW-0833">Ubl conjugation pathway</keyword>
<accession>A0A9N9BSA9</accession>
<dbReference type="InterPro" id="IPR056850">
    <property type="entry name" value="ARM_UBP34_24_USP9X_Y"/>
</dbReference>
<organism evidence="6 7">
    <name type="scientific">Paraglomus brasilianum</name>
    <dbReference type="NCBI Taxonomy" id="144538"/>
    <lineage>
        <taxon>Eukaryota</taxon>
        <taxon>Fungi</taxon>
        <taxon>Fungi incertae sedis</taxon>
        <taxon>Mucoromycota</taxon>
        <taxon>Glomeromycotina</taxon>
        <taxon>Glomeromycetes</taxon>
        <taxon>Paraglomerales</taxon>
        <taxon>Paraglomeraceae</taxon>
        <taxon>Paraglomus</taxon>
    </lineage>
</organism>
<evidence type="ECO:0000259" key="5">
    <source>
        <dbReference type="PROSITE" id="PS50053"/>
    </source>
</evidence>
<evidence type="ECO:0000256" key="3">
    <source>
        <dbReference type="ARBA" id="ARBA00022801"/>
    </source>
</evidence>
<dbReference type="SUPFAM" id="SSF54236">
    <property type="entry name" value="Ubiquitin-like"/>
    <property type="match status" value="1"/>
</dbReference>
<evidence type="ECO:0000313" key="6">
    <source>
        <dbReference type="EMBL" id="CAG8575959.1"/>
    </source>
</evidence>
<evidence type="ECO:0000256" key="2">
    <source>
        <dbReference type="ARBA" id="ARBA00022786"/>
    </source>
</evidence>
<keyword evidence="3" id="KW-0378">Hydrolase</keyword>
<keyword evidence="7" id="KW-1185">Reference proteome</keyword>
<proteinExistence type="predicted"/>
<dbReference type="Gene3D" id="3.10.20.90">
    <property type="entry name" value="Phosphatidylinositol 3-kinase Catalytic Subunit, Chain A, domain 1"/>
    <property type="match status" value="1"/>
</dbReference>
<feature type="domain" description="Ubiquitin-like" evidence="5">
    <location>
        <begin position="1154"/>
        <end position="1233"/>
    </location>
</feature>
<feature type="compositionally biased region" description="Polar residues" evidence="4">
    <location>
        <begin position="69"/>
        <end position="80"/>
    </location>
</feature>
<dbReference type="GO" id="GO:0008233">
    <property type="term" value="F:peptidase activity"/>
    <property type="evidence" value="ECO:0007669"/>
    <property type="project" value="UniProtKB-KW"/>
</dbReference>
<comment type="caution">
    <text evidence="6">The sequence shown here is derived from an EMBL/GenBank/DDBJ whole genome shotgun (WGS) entry which is preliminary data.</text>
</comment>
<dbReference type="Pfam" id="PF25010">
    <property type="entry name" value="ARM_UBP24_USP9X-Y"/>
    <property type="match status" value="2"/>
</dbReference>
<sequence length="1283" mass="146274">MSQNLPVDRENLELEDKHSHDGNEHSDHLILTQKTSMPDINEEKMNALDKPNDIPSDAIIDKSDPAYRQPSSAENTSSSSDIDEDPDVEEADEEIRDDQDEQDEQDEPITRIPRGENEPHPRKKIALPPDTQLASRARKSRTDKRAVTSSSEEDVENASDEPDDDSDDRDLTPRRRHSQSIPMNTRRRIEEDQPIDLEEIYRELRESVSPKSVNKLVGFADSLLSALTKRGSWDGNRDAATTFIKEWLPKYAQALLNRGYTDITPAHMLQTGRSIHNFFNKILEIYIRILLKFEYAGVEDGEFHLSDEMHDAVYRILGDDHAPFYRRFDGRYEVVRGLGALEYEDNTNDIINADPMEHRMSQYQIESINHFTRTGGLGAVLCGLGCSQSDPRLKVELKDMYYLIRVIHRIGSFVVTNFGGNDYRECVFKIATCVQEQILKIPDELFNRLDRKTLINVIHMVHNMVISLPSTVTGITRDVNRTYEGMVTSDEEDDDNEFIGYHEIPDGKQILVTSFMRLEIANRLLKCFILDLRLAGLNIIKDVLGYGYKQAKLLRRSRRKVIGDKGALSIETDEETGSVETIPLSDWIIRRLTEKLRKDGILEYIYGPNIHLEIVQRSTEIIAFLINAEALTSVELDVIWSPVEGNQHRSIVHGVCHVLHEIADILTLENKSYLFKKIRLMPMSFIESQTFSLIKALVVSLIDHTSPSRSTSAIHDVLFEALLLLWHILRDSSLPLPILINSELLSPKPTSVASSATTIDQDLIQGVAQLLNTILQRGLIQEQRDQLLLMCIEDVKNHHPGTVWAFRVMLRIFSSSLSSSYTTAEYYRQLANLTDLFLSDLTHWTSTIKSLTDRRGYGTSMDIDQMSPSSGQQSPTANLSPARVAILKDQLQGRLQFLQWMANADLVKFFTSIDQTDIVWDCLIADPIGRSERDEAFACLESISNYELFHYHFFHDRLPQLDVQYFSENALKYAKTCLVKVNVKNDRIRMTYTPQPQNIYICDELIGIELIWNIALNAEDEAVGKEAVAFLVHLYMNTDLLLDNYIAIARQNREALVDKCVSHLFDAANGLSLSSTLTRMTGVDPPSSNHCEVSADNALSPIPYYKKEKDALAFKRCLELLKYFMDYFDVKYHSSEIDRKNRKRHGMLNDGELITIKINNNGPGASQMFDLQIHTSDTVFALRQKVAARLGVSRPSLVRLFVLGKELVMDSDRTTLKEQKITDLATFIATRRQSDIRGIHNTDVGERTLENEITESDLPINLLSKYVDKFFELLQIEESYASQ</sequence>
<keyword evidence="1" id="KW-0645">Protease</keyword>
<gene>
    <name evidence="6" type="ORF">PBRASI_LOCUS6361</name>
</gene>
<dbReference type="OrthoDB" id="420187at2759"/>
<feature type="compositionally biased region" description="Acidic residues" evidence="4">
    <location>
        <begin position="81"/>
        <end position="107"/>
    </location>
</feature>
<dbReference type="EMBL" id="CAJVPI010000836">
    <property type="protein sequence ID" value="CAG8575959.1"/>
    <property type="molecule type" value="Genomic_DNA"/>
</dbReference>
<name>A0A9N9BSA9_9GLOM</name>
<dbReference type="InterPro" id="IPR029071">
    <property type="entry name" value="Ubiquitin-like_domsf"/>
</dbReference>
<evidence type="ECO:0000256" key="1">
    <source>
        <dbReference type="ARBA" id="ARBA00022670"/>
    </source>
</evidence>
<evidence type="ECO:0000313" key="7">
    <source>
        <dbReference type="Proteomes" id="UP000789739"/>
    </source>
</evidence>
<feature type="compositionally biased region" description="Basic and acidic residues" evidence="4">
    <location>
        <begin position="7"/>
        <end position="28"/>
    </location>
</feature>
<feature type="region of interest" description="Disordered" evidence="4">
    <location>
        <begin position="1"/>
        <end position="190"/>
    </location>
</feature>
<dbReference type="InterPro" id="IPR000626">
    <property type="entry name" value="Ubiquitin-like_dom"/>
</dbReference>
<feature type="compositionally biased region" description="Acidic residues" evidence="4">
    <location>
        <begin position="151"/>
        <end position="168"/>
    </location>
</feature>
<dbReference type="Proteomes" id="UP000789739">
    <property type="component" value="Unassembled WGS sequence"/>
</dbReference>
<dbReference type="GO" id="GO:0006508">
    <property type="term" value="P:proteolysis"/>
    <property type="evidence" value="ECO:0007669"/>
    <property type="project" value="UniProtKB-KW"/>
</dbReference>
<feature type="non-terminal residue" evidence="6">
    <location>
        <position position="1"/>
    </location>
</feature>
<feature type="compositionally biased region" description="Basic and acidic residues" evidence="4">
    <location>
        <begin position="41"/>
        <end position="52"/>
    </location>
</feature>
<reference evidence="6" key="1">
    <citation type="submission" date="2021-06" db="EMBL/GenBank/DDBJ databases">
        <authorList>
            <person name="Kallberg Y."/>
            <person name="Tangrot J."/>
            <person name="Rosling A."/>
        </authorList>
    </citation>
    <scope>NUCLEOTIDE SEQUENCE</scope>
    <source>
        <strain evidence="6">BR232B</strain>
    </source>
</reference>